<feature type="compositionally biased region" description="Basic residues" evidence="1">
    <location>
        <begin position="925"/>
        <end position="947"/>
    </location>
</feature>
<feature type="non-terminal residue" evidence="2">
    <location>
        <position position="1"/>
    </location>
</feature>
<feature type="region of interest" description="Disordered" evidence="1">
    <location>
        <begin position="123"/>
        <end position="191"/>
    </location>
</feature>
<gene>
    <name evidence="2" type="ORF">LSH36_660g03030</name>
</gene>
<dbReference type="Proteomes" id="UP001208570">
    <property type="component" value="Unassembled WGS sequence"/>
</dbReference>
<accession>A0AAD9J2Z3</accession>
<dbReference type="AlphaFoldDB" id="A0AAD9J2Z3"/>
<comment type="caution">
    <text evidence="2">The sequence shown here is derived from an EMBL/GenBank/DDBJ whole genome shotgun (WGS) entry which is preliminary data.</text>
</comment>
<reference evidence="2" key="1">
    <citation type="journal article" date="2023" name="Mol. Biol. Evol.">
        <title>Third-Generation Sequencing Reveals the Adaptive Role of the Epigenome in Three Deep-Sea Polychaetes.</title>
        <authorList>
            <person name="Perez M."/>
            <person name="Aroh O."/>
            <person name="Sun Y."/>
            <person name="Lan Y."/>
            <person name="Juniper S.K."/>
            <person name="Young C.R."/>
            <person name="Angers B."/>
            <person name="Qian P.Y."/>
        </authorList>
    </citation>
    <scope>NUCLEOTIDE SEQUENCE</scope>
    <source>
        <strain evidence="2">P08H-3</strain>
    </source>
</reference>
<organism evidence="2 3">
    <name type="scientific">Paralvinella palmiformis</name>
    <dbReference type="NCBI Taxonomy" id="53620"/>
    <lineage>
        <taxon>Eukaryota</taxon>
        <taxon>Metazoa</taxon>
        <taxon>Spiralia</taxon>
        <taxon>Lophotrochozoa</taxon>
        <taxon>Annelida</taxon>
        <taxon>Polychaeta</taxon>
        <taxon>Sedentaria</taxon>
        <taxon>Canalipalpata</taxon>
        <taxon>Terebellida</taxon>
        <taxon>Terebelliformia</taxon>
        <taxon>Alvinellidae</taxon>
        <taxon>Paralvinella</taxon>
    </lineage>
</organism>
<proteinExistence type="predicted"/>
<evidence type="ECO:0000313" key="3">
    <source>
        <dbReference type="Proteomes" id="UP001208570"/>
    </source>
</evidence>
<keyword evidence="3" id="KW-1185">Reference proteome</keyword>
<sequence length="947" mass="102090">APLLLTTTDMAHTDGSVNSNGEWKFLNISDIDPKQIYHKVETTINGVTKKILVPVMNSQIGQKASAAAASPPVISSLVPIEPVPITIAPEEVNELGSNSVHCGLQISDVTSLKPFIDQPTSGIHFDTVKETDSPTNKAKGTGQGRGRGSRIKNSEKRQHPVKRVGRPRRSRKVNVSSASTDNNDAGANRSLDDPEVLKGIIYALMSERVGLQKDMPPSNVNKDVSNIVLEHPELPAHQGKMLIHVGQNPDGSHIYKTFDICTTKNHQRSTKTNISVSDCTDIMTTVVSDQSPSYSPLLPTQNSSSPAIDNILQTMGDLATGNLQNSRRPVNSNQQFQRSDGALVGDKDNMAKARVNAMIPDLPNLVCAAQAVSNTKCTTSGVSTIQNAGVVHFPLMPIAGQQVAGSQASIQVMQTDIQQKNTQPVHTKPVTSQMNASNNDLVTSKAPAVIIRPLTVTTKQPTSVTLPRITPVGNLGPLPIEQGKDVLFACNSSTTCATTNIFCQQPTVVRKYSDSQGQFIVPAPTIQPSQPILLTNTAFIAKSTAQYNPQTVGVPSQSLPSSSSNGSAAVKQNQWKHPVVLQNAAAVPNSGIQPMGVLNLGISLPYQNSFSTNNGSISALKRNQHNQPQILQDRAAVGYRAIRPAGSQDESNLLNSIYGATPVNHMPSRSTTVVNHQGSPVNHVSTSMETTKLVPEFGQLQGTSAEGLIVKIGDVDVATLLNIAKSGNVKDISQEYQEALLSLEKKAVSENVKYSAKGNVFATRTSQKILSNSSDQMACKQTSPLPLIRRQVDINVGHERTIYPKTPINQYFLQATRLHNAENGNEMFPKCLPSVTGATKKVTPSGKNSSEDRSSESCCSIVNLMKQDLAMLDKDGESSSSQSDLIRHLLKPCKVVLERIDLSGRTCVNLKRCKLFPEAGNTPAKKCKSRKAKAGKYMTRRRSRRIN</sequence>
<feature type="compositionally biased region" description="Polar residues" evidence="1">
    <location>
        <begin position="173"/>
        <end position="185"/>
    </location>
</feature>
<evidence type="ECO:0000256" key="1">
    <source>
        <dbReference type="SAM" id="MobiDB-lite"/>
    </source>
</evidence>
<protein>
    <submittedName>
        <fullName evidence="2">Uncharacterized protein</fullName>
    </submittedName>
</protein>
<feature type="region of interest" description="Disordered" evidence="1">
    <location>
        <begin position="924"/>
        <end position="947"/>
    </location>
</feature>
<name>A0AAD9J2Z3_9ANNE</name>
<evidence type="ECO:0000313" key="2">
    <source>
        <dbReference type="EMBL" id="KAK2145741.1"/>
    </source>
</evidence>
<feature type="compositionally biased region" description="Basic residues" evidence="1">
    <location>
        <begin position="159"/>
        <end position="172"/>
    </location>
</feature>
<dbReference type="EMBL" id="JAODUP010000660">
    <property type="protein sequence ID" value="KAK2145741.1"/>
    <property type="molecule type" value="Genomic_DNA"/>
</dbReference>